<organism evidence="2 3">
    <name type="scientific">Devosia aurantiaca</name>
    <dbReference type="NCBI Taxonomy" id="2714858"/>
    <lineage>
        <taxon>Bacteria</taxon>
        <taxon>Pseudomonadati</taxon>
        <taxon>Pseudomonadota</taxon>
        <taxon>Alphaproteobacteria</taxon>
        <taxon>Hyphomicrobiales</taxon>
        <taxon>Devosiaceae</taxon>
        <taxon>Devosia</taxon>
    </lineage>
</organism>
<dbReference type="AlphaFoldDB" id="A0A6M1SLM2"/>
<reference evidence="2 3" key="1">
    <citation type="submission" date="2020-02" db="EMBL/GenBank/DDBJ databases">
        <authorList>
            <person name="Khan S.A."/>
            <person name="Jeon C.O."/>
            <person name="Chun B.H."/>
        </authorList>
    </citation>
    <scope>NUCLEOTIDE SEQUENCE [LARGE SCALE GENOMIC DNA]</scope>
    <source>
        <strain evidence="2 3">H239</strain>
    </source>
</reference>
<sequence length="87" mass="9555">MPRFFFDTREQDGSVLQDSVGVEFADQQQAFEAARHAVREAVLEMPQRLGTRFDMDVRDEAGRSLGSVGLRFVGGAFADPAAVFLGC</sequence>
<evidence type="ECO:0000313" key="3">
    <source>
        <dbReference type="Proteomes" id="UP000474802"/>
    </source>
</evidence>
<dbReference type="EMBL" id="JAALFG010000002">
    <property type="protein sequence ID" value="NGP18078.1"/>
    <property type="molecule type" value="Genomic_DNA"/>
</dbReference>
<protein>
    <recommendedName>
        <fullName evidence="1">DUF6894 domain-containing protein</fullName>
    </recommendedName>
</protein>
<reference evidence="2 3" key="2">
    <citation type="submission" date="2020-03" db="EMBL/GenBank/DDBJ databases">
        <title>Devosia chinhatensis sp. nov., isolated from a hexachlorocyclohexane (HCH) dump site in India.</title>
        <authorList>
            <person name="Kumar M."/>
            <person name="Lal R."/>
        </authorList>
    </citation>
    <scope>NUCLEOTIDE SEQUENCE [LARGE SCALE GENOMIC DNA]</scope>
    <source>
        <strain evidence="2 3">H239</strain>
    </source>
</reference>
<dbReference type="Proteomes" id="UP000474802">
    <property type="component" value="Unassembled WGS sequence"/>
</dbReference>
<gene>
    <name evidence="2" type="ORF">G5575_10770</name>
</gene>
<dbReference type="Pfam" id="PF21834">
    <property type="entry name" value="DUF6894"/>
    <property type="match status" value="1"/>
</dbReference>
<proteinExistence type="predicted"/>
<name>A0A6M1SLM2_9HYPH</name>
<evidence type="ECO:0000313" key="2">
    <source>
        <dbReference type="EMBL" id="NGP18078.1"/>
    </source>
</evidence>
<accession>A0A6M1SLM2</accession>
<dbReference type="InterPro" id="IPR054189">
    <property type="entry name" value="DUF6894"/>
</dbReference>
<keyword evidence="3" id="KW-1185">Reference proteome</keyword>
<feature type="domain" description="DUF6894" evidence="1">
    <location>
        <begin position="3"/>
        <end position="68"/>
    </location>
</feature>
<evidence type="ECO:0000259" key="1">
    <source>
        <dbReference type="Pfam" id="PF21834"/>
    </source>
</evidence>
<comment type="caution">
    <text evidence="2">The sequence shown here is derived from an EMBL/GenBank/DDBJ whole genome shotgun (WGS) entry which is preliminary data.</text>
</comment>
<dbReference type="RefSeq" id="WP_164534314.1">
    <property type="nucleotide sequence ID" value="NZ_JAALFG010000002.1"/>
</dbReference>